<gene>
    <name evidence="5" type="ORF">BJ322DRAFT_675989</name>
</gene>
<evidence type="ECO:0000256" key="4">
    <source>
        <dbReference type="SAM" id="MobiDB-lite"/>
    </source>
</evidence>
<reference evidence="5" key="1">
    <citation type="journal article" date="2020" name="Nat. Commun.">
        <title>Large-scale genome sequencing of mycorrhizal fungi provides insights into the early evolution of symbiotic traits.</title>
        <authorList>
            <person name="Miyauchi S."/>
            <person name="Kiss E."/>
            <person name="Kuo A."/>
            <person name="Drula E."/>
            <person name="Kohler A."/>
            <person name="Sanchez-Garcia M."/>
            <person name="Morin E."/>
            <person name="Andreopoulos B."/>
            <person name="Barry K.W."/>
            <person name="Bonito G."/>
            <person name="Buee M."/>
            <person name="Carver A."/>
            <person name="Chen C."/>
            <person name="Cichocki N."/>
            <person name="Clum A."/>
            <person name="Culley D."/>
            <person name="Crous P.W."/>
            <person name="Fauchery L."/>
            <person name="Girlanda M."/>
            <person name="Hayes R.D."/>
            <person name="Keri Z."/>
            <person name="LaButti K."/>
            <person name="Lipzen A."/>
            <person name="Lombard V."/>
            <person name="Magnuson J."/>
            <person name="Maillard F."/>
            <person name="Murat C."/>
            <person name="Nolan M."/>
            <person name="Ohm R.A."/>
            <person name="Pangilinan J."/>
            <person name="Pereira M.F."/>
            <person name="Perotto S."/>
            <person name="Peter M."/>
            <person name="Pfister S."/>
            <person name="Riley R."/>
            <person name="Sitrit Y."/>
            <person name="Stielow J.B."/>
            <person name="Szollosi G."/>
            <person name="Zifcakova L."/>
            <person name="Stursova M."/>
            <person name="Spatafora J.W."/>
            <person name="Tedersoo L."/>
            <person name="Vaario L.M."/>
            <person name="Yamada A."/>
            <person name="Yan M."/>
            <person name="Wang P."/>
            <person name="Xu J."/>
            <person name="Bruns T."/>
            <person name="Baldrian P."/>
            <person name="Vilgalys R."/>
            <person name="Dunand C."/>
            <person name="Henrissat B."/>
            <person name="Grigoriev I.V."/>
            <person name="Hibbett D."/>
            <person name="Nagy L.G."/>
            <person name="Martin F.M."/>
        </authorList>
    </citation>
    <scope>NUCLEOTIDE SEQUENCE</scope>
    <source>
        <strain evidence="5">UH-Tt-Lm1</strain>
    </source>
</reference>
<keyword evidence="3" id="KW-0539">Nucleus</keyword>
<feature type="compositionally biased region" description="Basic and acidic residues" evidence="4">
    <location>
        <begin position="1"/>
        <end position="10"/>
    </location>
</feature>
<feature type="region of interest" description="Disordered" evidence="4">
    <location>
        <begin position="1"/>
        <end position="20"/>
    </location>
</feature>
<dbReference type="EMBL" id="WIUZ02000005">
    <property type="protein sequence ID" value="KAF9786802.1"/>
    <property type="molecule type" value="Genomic_DNA"/>
</dbReference>
<keyword evidence="6" id="KW-1185">Reference proteome</keyword>
<evidence type="ECO:0000313" key="5">
    <source>
        <dbReference type="EMBL" id="KAF9786802.1"/>
    </source>
</evidence>
<dbReference type="Proteomes" id="UP000736335">
    <property type="component" value="Unassembled WGS sequence"/>
</dbReference>
<comment type="caution">
    <text evidence="5">The sequence shown here is derived from an EMBL/GenBank/DDBJ whole genome shotgun (WGS) entry which is preliminary data.</text>
</comment>
<dbReference type="OrthoDB" id="2019504at2759"/>
<dbReference type="InterPro" id="IPR010301">
    <property type="entry name" value="RRP1"/>
</dbReference>
<comment type="subcellular location">
    <subcellularLocation>
        <location evidence="1">Nucleus</location>
    </subcellularLocation>
</comment>
<dbReference type="GO" id="GO:0006364">
    <property type="term" value="P:rRNA processing"/>
    <property type="evidence" value="ECO:0007669"/>
    <property type="project" value="InterPro"/>
</dbReference>
<sequence length="191" mass="21312">MLSLSDELRPNEAQTMPPLQDHFGQALVPISTVTWNTFASRGGRDFNIRACFSPQRPLPSVFDAQSGTPTNAGRRRGWMLKHTNPKHQSLRGCAHVCEEKATRDRAVNHLVQFLSEPARRVLSDDLELAKLRKGISYCFWMSDKLLVQQALASELADIFPKIPDPSLRSFDKAAVLVGVAARTIALFGFPR</sequence>
<proteinExistence type="inferred from homology"/>
<evidence type="ECO:0000313" key="6">
    <source>
        <dbReference type="Proteomes" id="UP000736335"/>
    </source>
</evidence>
<reference evidence="5" key="2">
    <citation type="submission" date="2020-11" db="EMBL/GenBank/DDBJ databases">
        <authorList>
            <consortium name="DOE Joint Genome Institute"/>
            <person name="Kuo A."/>
            <person name="Miyauchi S."/>
            <person name="Kiss E."/>
            <person name="Drula E."/>
            <person name="Kohler A."/>
            <person name="Sanchez-Garcia M."/>
            <person name="Andreopoulos B."/>
            <person name="Barry K.W."/>
            <person name="Bonito G."/>
            <person name="Buee M."/>
            <person name="Carver A."/>
            <person name="Chen C."/>
            <person name="Cichocki N."/>
            <person name="Clum A."/>
            <person name="Culley D."/>
            <person name="Crous P.W."/>
            <person name="Fauchery L."/>
            <person name="Girlanda M."/>
            <person name="Hayes R."/>
            <person name="Keri Z."/>
            <person name="Labutti K."/>
            <person name="Lipzen A."/>
            <person name="Lombard V."/>
            <person name="Magnuson J."/>
            <person name="Maillard F."/>
            <person name="Morin E."/>
            <person name="Murat C."/>
            <person name="Nolan M."/>
            <person name="Ohm R."/>
            <person name="Pangilinan J."/>
            <person name="Pereira M."/>
            <person name="Perotto S."/>
            <person name="Peter M."/>
            <person name="Riley R."/>
            <person name="Sitrit Y."/>
            <person name="Stielow B."/>
            <person name="Szollosi G."/>
            <person name="Zifcakova L."/>
            <person name="Stursova M."/>
            <person name="Spatafora J.W."/>
            <person name="Tedersoo L."/>
            <person name="Vaario L.-M."/>
            <person name="Yamada A."/>
            <person name="Yan M."/>
            <person name="Wang P."/>
            <person name="Xu J."/>
            <person name="Bruns T."/>
            <person name="Baldrian P."/>
            <person name="Vilgalys R."/>
            <person name="Henrissat B."/>
            <person name="Grigoriev I.V."/>
            <person name="Hibbett D."/>
            <person name="Nagy L.G."/>
            <person name="Martin F.M."/>
        </authorList>
    </citation>
    <scope>NUCLEOTIDE SEQUENCE</scope>
    <source>
        <strain evidence="5">UH-Tt-Lm1</strain>
    </source>
</reference>
<dbReference type="GO" id="GO:0005634">
    <property type="term" value="C:nucleus"/>
    <property type="evidence" value="ECO:0007669"/>
    <property type="project" value="UniProtKB-SubCell"/>
</dbReference>
<comment type="similarity">
    <text evidence="2">Belongs to the RRP1 family.</text>
</comment>
<dbReference type="Pfam" id="PF05997">
    <property type="entry name" value="Nop52"/>
    <property type="match status" value="1"/>
</dbReference>
<evidence type="ECO:0000256" key="2">
    <source>
        <dbReference type="ARBA" id="ARBA00006374"/>
    </source>
</evidence>
<organism evidence="5 6">
    <name type="scientific">Thelephora terrestris</name>
    <dbReference type="NCBI Taxonomy" id="56493"/>
    <lineage>
        <taxon>Eukaryota</taxon>
        <taxon>Fungi</taxon>
        <taxon>Dikarya</taxon>
        <taxon>Basidiomycota</taxon>
        <taxon>Agaricomycotina</taxon>
        <taxon>Agaricomycetes</taxon>
        <taxon>Thelephorales</taxon>
        <taxon>Thelephoraceae</taxon>
        <taxon>Thelephora</taxon>
    </lineage>
</organism>
<accession>A0A9P6HGM0</accession>
<evidence type="ECO:0000256" key="1">
    <source>
        <dbReference type="ARBA" id="ARBA00004123"/>
    </source>
</evidence>
<dbReference type="GO" id="GO:0030688">
    <property type="term" value="C:preribosome, small subunit precursor"/>
    <property type="evidence" value="ECO:0007669"/>
    <property type="project" value="InterPro"/>
</dbReference>
<dbReference type="AlphaFoldDB" id="A0A9P6HGM0"/>
<protein>
    <submittedName>
        <fullName evidence="5">Nucleolar protein,Nop52-domain-containing protein</fullName>
    </submittedName>
</protein>
<name>A0A9P6HGM0_9AGAM</name>
<evidence type="ECO:0000256" key="3">
    <source>
        <dbReference type="ARBA" id="ARBA00023242"/>
    </source>
</evidence>